<organism evidence="1 2">
    <name type="scientific">Wolfiporia cocos (strain MD-104)</name>
    <name type="common">Brown rot fungus</name>
    <dbReference type="NCBI Taxonomy" id="742152"/>
    <lineage>
        <taxon>Eukaryota</taxon>
        <taxon>Fungi</taxon>
        <taxon>Dikarya</taxon>
        <taxon>Basidiomycota</taxon>
        <taxon>Agaricomycotina</taxon>
        <taxon>Agaricomycetes</taxon>
        <taxon>Polyporales</taxon>
        <taxon>Phaeolaceae</taxon>
        <taxon>Wolfiporia</taxon>
    </lineage>
</organism>
<dbReference type="InterPro" id="IPR023393">
    <property type="entry name" value="START-like_dom_sf"/>
</dbReference>
<dbReference type="CDD" id="cd07822">
    <property type="entry name" value="SRPBCC_4"/>
    <property type="match status" value="1"/>
</dbReference>
<evidence type="ECO:0008006" key="3">
    <source>
        <dbReference type="Google" id="ProtNLM"/>
    </source>
</evidence>
<dbReference type="Proteomes" id="UP000218811">
    <property type="component" value="Unassembled WGS sequence"/>
</dbReference>
<dbReference type="Gene3D" id="3.30.530.20">
    <property type="match status" value="1"/>
</dbReference>
<reference evidence="1 2" key="1">
    <citation type="journal article" date="2012" name="Science">
        <title>The Paleozoic origin of enzymatic lignin decomposition reconstructed from 31 fungal genomes.</title>
        <authorList>
            <person name="Floudas D."/>
            <person name="Binder M."/>
            <person name="Riley R."/>
            <person name="Barry K."/>
            <person name="Blanchette R.A."/>
            <person name="Henrissat B."/>
            <person name="Martinez A.T."/>
            <person name="Otillar R."/>
            <person name="Spatafora J.W."/>
            <person name="Yadav J.S."/>
            <person name="Aerts A."/>
            <person name="Benoit I."/>
            <person name="Boyd A."/>
            <person name="Carlson A."/>
            <person name="Copeland A."/>
            <person name="Coutinho P.M."/>
            <person name="de Vries R.P."/>
            <person name="Ferreira P."/>
            <person name="Findley K."/>
            <person name="Foster B."/>
            <person name="Gaskell J."/>
            <person name="Glotzer D."/>
            <person name="Gorecki P."/>
            <person name="Heitman J."/>
            <person name="Hesse C."/>
            <person name="Hori C."/>
            <person name="Igarashi K."/>
            <person name="Jurgens J.A."/>
            <person name="Kallen N."/>
            <person name="Kersten P."/>
            <person name="Kohler A."/>
            <person name="Kuees U."/>
            <person name="Kumar T.K.A."/>
            <person name="Kuo A."/>
            <person name="LaButti K."/>
            <person name="Larrondo L.F."/>
            <person name="Lindquist E."/>
            <person name="Ling A."/>
            <person name="Lombard V."/>
            <person name="Lucas S."/>
            <person name="Lundell T."/>
            <person name="Martin R."/>
            <person name="McLaughlin D.J."/>
            <person name="Morgenstern I."/>
            <person name="Morin E."/>
            <person name="Murat C."/>
            <person name="Nagy L.G."/>
            <person name="Nolan M."/>
            <person name="Ohm R.A."/>
            <person name="Patyshakuliyeva A."/>
            <person name="Rokas A."/>
            <person name="Ruiz-Duenas F.J."/>
            <person name="Sabat G."/>
            <person name="Salamov A."/>
            <person name="Samejima M."/>
            <person name="Schmutz J."/>
            <person name="Slot J.C."/>
            <person name="St John F."/>
            <person name="Stenlid J."/>
            <person name="Sun H."/>
            <person name="Sun S."/>
            <person name="Syed K."/>
            <person name="Tsang A."/>
            <person name="Wiebenga A."/>
            <person name="Young D."/>
            <person name="Pisabarro A."/>
            <person name="Eastwood D.C."/>
            <person name="Martin F."/>
            <person name="Cullen D."/>
            <person name="Grigoriev I.V."/>
            <person name="Hibbett D.S."/>
        </authorList>
    </citation>
    <scope>NUCLEOTIDE SEQUENCE [LARGE SCALE GENOMIC DNA]</scope>
    <source>
        <strain evidence="1 2">MD-104</strain>
    </source>
</reference>
<name>A0A2H3K284_WOLCO</name>
<sequence length="163" mass="18681">MTNLPPSPYQGVLNLNASAIIDAPIEKVWDLLTNFQSYSEWWTKKPLPDQTPHEGAYLLMEVHIPPTEDRKHKPTSRPLEKITAVDHGSYRIAWVNLLPQWLLHAERWQALSVVEDGKTLYETREVMSGPAAWIVRWFLGADLQKGFEAVAEGLKKRAEQLQQ</sequence>
<proteinExistence type="predicted"/>
<accession>A0A2H3K284</accession>
<gene>
    <name evidence="1" type="ORF">WOLCODRAFT_132673</name>
</gene>
<dbReference type="OrthoDB" id="509124at2759"/>
<protein>
    <recommendedName>
        <fullName evidence="3">SRPBCC domain-containing protein</fullName>
    </recommendedName>
</protein>
<dbReference type="SUPFAM" id="SSF55961">
    <property type="entry name" value="Bet v1-like"/>
    <property type="match status" value="1"/>
</dbReference>
<dbReference type="AlphaFoldDB" id="A0A2H3K284"/>
<evidence type="ECO:0000313" key="2">
    <source>
        <dbReference type="Proteomes" id="UP000218811"/>
    </source>
</evidence>
<evidence type="ECO:0000313" key="1">
    <source>
        <dbReference type="EMBL" id="PCH43154.1"/>
    </source>
</evidence>
<dbReference type="OMA" id="GNFRIAW"/>
<dbReference type="EMBL" id="KB468135">
    <property type="protein sequence ID" value="PCH43154.1"/>
    <property type="molecule type" value="Genomic_DNA"/>
</dbReference>
<keyword evidence="2" id="KW-1185">Reference proteome</keyword>